<accession>A3XR23</accession>
<dbReference type="InterPro" id="IPR053145">
    <property type="entry name" value="AB_hydrolase_Est10"/>
</dbReference>
<dbReference type="GO" id="GO:0052689">
    <property type="term" value="F:carboxylic ester hydrolase activity"/>
    <property type="evidence" value="ECO:0007669"/>
    <property type="project" value="TreeGrafter"/>
</dbReference>
<protein>
    <recommendedName>
        <fullName evidence="2">Serine aminopeptidase S33 domain-containing protein</fullName>
    </recommendedName>
</protein>
<dbReference type="InterPro" id="IPR029058">
    <property type="entry name" value="AB_hydrolase_fold"/>
</dbReference>
<feature type="signal peptide" evidence="1">
    <location>
        <begin position="1"/>
        <end position="18"/>
    </location>
</feature>
<dbReference type="STRING" id="398720.MED217_13981"/>
<dbReference type="Proteomes" id="UP000001601">
    <property type="component" value="Unassembled WGS sequence"/>
</dbReference>
<dbReference type="InterPro" id="IPR022742">
    <property type="entry name" value="Hydrolase_4"/>
</dbReference>
<dbReference type="PANTHER" id="PTHR43265:SF1">
    <property type="entry name" value="ESTERASE ESTD"/>
    <property type="match status" value="1"/>
</dbReference>
<keyword evidence="4" id="KW-1185">Reference proteome</keyword>
<proteinExistence type="predicted"/>
<sequence length="307" mass="34066">MRYNLLLCFLFGVFFTQAQNISETEVRVTDLISGSLLKPEKQTDTLVIIIAGSGPTDRNGNQQMTNNNSLKKLAQQLTKNGFASFRYDKRLFALMRQNALIEEQLRFDDFVNDAVAVTKHFKDQGYNHIILLGHSQGALIAKLAALQTSVDKVISLAGAGQSIDNLIIDQLKAQAPGLVENARQAFTDLREKGKAESYSPGLSSLFRPSVQPFMKSWVKYNPAETIASLELPILLVSGSKDLQIPSEETEYLKKAQPNAQLAMIENMNHVLTIIEGDDIENGKSYNESARPISSELIEVITSFIRTN</sequence>
<keyword evidence="1" id="KW-0732">Signal</keyword>
<evidence type="ECO:0000259" key="2">
    <source>
        <dbReference type="Pfam" id="PF12146"/>
    </source>
</evidence>
<dbReference type="SUPFAM" id="SSF53474">
    <property type="entry name" value="alpha/beta-Hydrolases"/>
    <property type="match status" value="1"/>
</dbReference>
<dbReference type="Pfam" id="PF12146">
    <property type="entry name" value="Hydrolase_4"/>
    <property type="match status" value="1"/>
</dbReference>
<reference evidence="3 4" key="1">
    <citation type="journal article" date="2007" name="Nature">
        <title>Light stimulates growth of proteorhodopsin-containing marine Flavobacteria.</title>
        <authorList>
            <person name="Gomez-Consarnau L."/>
            <person name="Gonzalez J.M."/>
            <person name="Coll-Llado M."/>
            <person name="Gourdon P."/>
            <person name="Pascher T."/>
            <person name="Neutze R."/>
            <person name="Pedros-Alio C."/>
            <person name="Pinhassi J."/>
        </authorList>
    </citation>
    <scope>NUCLEOTIDE SEQUENCE [LARGE SCALE GENOMIC DNA]</scope>
    <source>
        <strain evidence="3 4">MED217</strain>
    </source>
</reference>
<gene>
    <name evidence="3" type="ORF">MED217_13981</name>
</gene>
<organism evidence="3 4">
    <name type="scientific">Leeuwenhoekiella blandensis (strain CECT 7118 / CCUG 51940 / KCTC 22103 / MED217)</name>
    <name type="common">Flavobacterium sp. (strain MED217)</name>
    <dbReference type="NCBI Taxonomy" id="398720"/>
    <lineage>
        <taxon>Bacteria</taxon>
        <taxon>Pseudomonadati</taxon>
        <taxon>Bacteroidota</taxon>
        <taxon>Flavobacteriia</taxon>
        <taxon>Flavobacteriales</taxon>
        <taxon>Flavobacteriaceae</taxon>
        <taxon>Leeuwenhoekiella</taxon>
    </lineage>
</organism>
<dbReference type="RefSeq" id="WP_009781150.1">
    <property type="nucleotide sequence ID" value="NZ_CH672395.1"/>
</dbReference>
<dbReference type="OrthoDB" id="9809549at2"/>
<dbReference type="HOGENOM" id="CLU_033707_1_0_10"/>
<dbReference type="AlphaFoldDB" id="A3XR23"/>
<evidence type="ECO:0000313" key="3">
    <source>
        <dbReference type="EMBL" id="EAQ48006.1"/>
    </source>
</evidence>
<dbReference type="eggNOG" id="COG1073">
    <property type="taxonomic scope" value="Bacteria"/>
</dbReference>
<evidence type="ECO:0000313" key="4">
    <source>
        <dbReference type="Proteomes" id="UP000001601"/>
    </source>
</evidence>
<name>A3XR23_LEEBM</name>
<feature type="chain" id="PRO_5002664364" description="Serine aminopeptidase S33 domain-containing protein" evidence="1">
    <location>
        <begin position="19"/>
        <end position="307"/>
    </location>
</feature>
<dbReference type="PANTHER" id="PTHR43265">
    <property type="entry name" value="ESTERASE ESTD"/>
    <property type="match status" value="1"/>
</dbReference>
<evidence type="ECO:0000256" key="1">
    <source>
        <dbReference type="SAM" id="SignalP"/>
    </source>
</evidence>
<comment type="caution">
    <text evidence="3">The sequence shown here is derived from an EMBL/GenBank/DDBJ whole genome shotgun (WGS) entry which is preliminary data.</text>
</comment>
<feature type="domain" description="Serine aminopeptidase S33" evidence="2">
    <location>
        <begin position="70"/>
        <end position="163"/>
    </location>
</feature>
<dbReference type="Gene3D" id="3.40.50.1820">
    <property type="entry name" value="alpha/beta hydrolase"/>
    <property type="match status" value="1"/>
</dbReference>
<dbReference type="EMBL" id="AANC01000011">
    <property type="protein sequence ID" value="EAQ48006.1"/>
    <property type="molecule type" value="Genomic_DNA"/>
</dbReference>